<comment type="caution">
    <text evidence="1">The sequence shown here is derived from an EMBL/GenBank/DDBJ whole genome shotgun (WGS) entry which is preliminary data.</text>
</comment>
<organism evidence="1 2">
    <name type="scientific">Isachenkonia alkalipeptolytica</name>
    <dbReference type="NCBI Taxonomy" id="2565777"/>
    <lineage>
        <taxon>Bacteria</taxon>
        <taxon>Bacillati</taxon>
        <taxon>Bacillota</taxon>
        <taxon>Clostridia</taxon>
        <taxon>Eubacteriales</taxon>
        <taxon>Clostridiaceae</taxon>
        <taxon>Isachenkonia</taxon>
    </lineage>
</organism>
<accession>A0AA44BER5</accession>
<dbReference type="Proteomes" id="UP000449710">
    <property type="component" value="Unassembled WGS sequence"/>
</dbReference>
<reference evidence="1 2" key="1">
    <citation type="submission" date="2019-04" db="EMBL/GenBank/DDBJ databases">
        <title>Isachenkonia alkalipeptolytica gen. nov. sp. nov. a new anaerobic, alkiliphilic organothrophic bacterium capable to reduce synthesized ferrihydrite isolated from a soda lake.</title>
        <authorList>
            <person name="Toshchakov S.V."/>
            <person name="Zavarzina D.G."/>
            <person name="Zhilina T.N."/>
            <person name="Kostrikina N.A."/>
            <person name="Kublanov I.V."/>
        </authorList>
    </citation>
    <scope>NUCLEOTIDE SEQUENCE [LARGE SCALE GENOMIC DNA]</scope>
    <source>
        <strain evidence="1 2">Z-1701</strain>
    </source>
</reference>
<name>A0AA44BER5_9CLOT</name>
<dbReference type="Gene3D" id="3.40.50.300">
    <property type="entry name" value="P-loop containing nucleotide triphosphate hydrolases"/>
    <property type="match status" value="1"/>
</dbReference>
<dbReference type="InterPro" id="IPR027417">
    <property type="entry name" value="P-loop_NTPase"/>
</dbReference>
<dbReference type="SUPFAM" id="SSF52540">
    <property type="entry name" value="P-loop containing nucleoside triphosphate hydrolases"/>
    <property type="match status" value="1"/>
</dbReference>
<keyword evidence="1" id="KW-0067">ATP-binding</keyword>
<keyword evidence="1" id="KW-0547">Nucleotide-binding</keyword>
<dbReference type="GO" id="GO:0005524">
    <property type="term" value="F:ATP binding"/>
    <property type="evidence" value="ECO:0007669"/>
    <property type="project" value="UniProtKB-KW"/>
</dbReference>
<gene>
    <name evidence="1" type="ORF">ISALK_13795</name>
</gene>
<evidence type="ECO:0000313" key="2">
    <source>
        <dbReference type="Proteomes" id="UP000449710"/>
    </source>
</evidence>
<evidence type="ECO:0000313" key="1">
    <source>
        <dbReference type="EMBL" id="NBG89564.1"/>
    </source>
</evidence>
<keyword evidence="2" id="KW-1185">Reference proteome</keyword>
<protein>
    <submittedName>
        <fullName evidence="1">ATP-binding protein</fullName>
    </submittedName>
</protein>
<dbReference type="AlphaFoldDB" id="A0AA44BER5"/>
<dbReference type="EMBL" id="SUMG01000030">
    <property type="protein sequence ID" value="NBG89564.1"/>
    <property type="molecule type" value="Genomic_DNA"/>
</dbReference>
<sequence>MKVKNNRIRIIIGHYGSGKTEFSVNYAIKLKEAYDKVTLADLDVVNPYFRSRQQEEMLTSKGITVIGSSIKGSGSDLPAVSGGVLGPLQSEDTQVVLDVGGDSAGARTLGRYEEYFTEGNYDMFCVVNANREQTSTVEGILRHVYAIEKTAKAKVTGIINNTHLLRDTTVEEVLKGQKLCKEAAEKLRVPIKYVAAIEEVAKKLPSDIEGEIFPIKMYMREKWM</sequence>
<proteinExistence type="predicted"/>